<dbReference type="HOGENOM" id="CLU_1981952_0_0_1"/>
<sequence>MCYSFIGWGWPSSIMTGGCDKVLRVWDGFSITGFVGSIKVLPHFHGMLTFQHLWVPTFPIQLVLHLPHLLLTSDLAGCKDRIQTRVGNDSGVSDFRKNTKSLIPRAHLIFFSPHGSVFVFLVKLGG</sequence>
<proteinExistence type="predicted"/>
<accession>B0DEI0</accession>
<dbReference type="GeneID" id="6078061"/>
<dbReference type="KEGG" id="lbc:LACBIDRAFT_328313"/>
<reference evidence="1 2" key="1">
    <citation type="journal article" date="2008" name="Nature">
        <title>The genome of Laccaria bicolor provides insights into mycorrhizal symbiosis.</title>
        <authorList>
            <person name="Martin F."/>
            <person name="Aerts A."/>
            <person name="Ahren D."/>
            <person name="Brun A."/>
            <person name="Danchin E.G.J."/>
            <person name="Duchaussoy F."/>
            <person name="Gibon J."/>
            <person name="Kohler A."/>
            <person name="Lindquist E."/>
            <person name="Pereda V."/>
            <person name="Salamov A."/>
            <person name="Shapiro H.J."/>
            <person name="Wuyts J."/>
            <person name="Blaudez D."/>
            <person name="Buee M."/>
            <person name="Brokstein P."/>
            <person name="Canbaeck B."/>
            <person name="Cohen D."/>
            <person name="Courty P.E."/>
            <person name="Coutinho P.M."/>
            <person name="Delaruelle C."/>
            <person name="Detter J.C."/>
            <person name="Deveau A."/>
            <person name="DiFazio S."/>
            <person name="Duplessis S."/>
            <person name="Fraissinet-Tachet L."/>
            <person name="Lucic E."/>
            <person name="Frey-Klett P."/>
            <person name="Fourrey C."/>
            <person name="Feussner I."/>
            <person name="Gay G."/>
            <person name="Grimwood J."/>
            <person name="Hoegger P.J."/>
            <person name="Jain P."/>
            <person name="Kilaru S."/>
            <person name="Labbe J."/>
            <person name="Lin Y.C."/>
            <person name="Legue V."/>
            <person name="Le Tacon F."/>
            <person name="Marmeisse R."/>
            <person name="Melayah D."/>
            <person name="Montanini B."/>
            <person name="Muratet M."/>
            <person name="Nehls U."/>
            <person name="Niculita-Hirzel H."/>
            <person name="Oudot-Le Secq M.P."/>
            <person name="Peter M."/>
            <person name="Quesneville H."/>
            <person name="Rajashekar B."/>
            <person name="Reich M."/>
            <person name="Rouhier N."/>
            <person name="Schmutz J."/>
            <person name="Yin T."/>
            <person name="Chalot M."/>
            <person name="Henrissat B."/>
            <person name="Kuees U."/>
            <person name="Lucas S."/>
            <person name="Van de Peer Y."/>
            <person name="Podila G.K."/>
            <person name="Polle A."/>
            <person name="Pukkila P.J."/>
            <person name="Richardson P.M."/>
            <person name="Rouze P."/>
            <person name="Sanders I.R."/>
            <person name="Stajich J.E."/>
            <person name="Tunlid A."/>
            <person name="Tuskan G."/>
            <person name="Grigoriev I.V."/>
        </authorList>
    </citation>
    <scope>NUCLEOTIDE SEQUENCE [LARGE SCALE GENOMIC DNA]</scope>
    <source>
        <strain evidence="2">S238N-H82 / ATCC MYA-4686</strain>
    </source>
</reference>
<organism evidence="2">
    <name type="scientific">Laccaria bicolor (strain S238N-H82 / ATCC MYA-4686)</name>
    <name type="common">Bicoloured deceiver</name>
    <name type="synonym">Laccaria laccata var. bicolor</name>
    <dbReference type="NCBI Taxonomy" id="486041"/>
    <lineage>
        <taxon>Eukaryota</taxon>
        <taxon>Fungi</taxon>
        <taxon>Dikarya</taxon>
        <taxon>Basidiomycota</taxon>
        <taxon>Agaricomycotina</taxon>
        <taxon>Agaricomycetes</taxon>
        <taxon>Agaricomycetidae</taxon>
        <taxon>Agaricales</taxon>
        <taxon>Agaricineae</taxon>
        <taxon>Hydnangiaceae</taxon>
        <taxon>Laccaria</taxon>
    </lineage>
</organism>
<dbReference type="RefSeq" id="XP_001882409.1">
    <property type="nucleotide sequence ID" value="XM_001882374.1"/>
</dbReference>
<evidence type="ECO:0000313" key="2">
    <source>
        <dbReference type="Proteomes" id="UP000001194"/>
    </source>
</evidence>
<dbReference type="AlphaFoldDB" id="B0DEI0"/>
<protein>
    <submittedName>
        <fullName evidence="1">Predicted protein</fullName>
    </submittedName>
</protein>
<keyword evidence="2" id="KW-1185">Reference proteome</keyword>
<evidence type="ECO:0000313" key="1">
    <source>
        <dbReference type="EMBL" id="EDR07036.1"/>
    </source>
</evidence>
<dbReference type="Proteomes" id="UP000001194">
    <property type="component" value="Unassembled WGS sequence"/>
</dbReference>
<dbReference type="EMBL" id="DS547106">
    <property type="protein sequence ID" value="EDR07036.1"/>
    <property type="molecule type" value="Genomic_DNA"/>
</dbReference>
<gene>
    <name evidence="1" type="ORF">LACBIDRAFT_328313</name>
</gene>
<dbReference type="InParanoid" id="B0DEI0"/>
<name>B0DEI0_LACBS</name>